<dbReference type="AlphaFoldDB" id="A0AAD5DLG9"/>
<proteinExistence type="predicted"/>
<dbReference type="PROSITE" id="PS00299">
    <property type="entry name" value="UBIQUITIN_1"/>
    <property type="match status" value="1"/>
</dbReference>
<name>A0AAD5DLG9_9CHLO</name>
<dbReference type="GO" id="GO:0003723">
    <property type="term" value="F:RNA binding"/>
    <property type="evidence" value="ECO:0007669"/>
    <property type="project" value="TreeGrafter"/>
</dbReference>
<sequence length="334" mass="34813">MADAAAPDPAQPPAPGPAEPAAAGDAEAAAAAAPASATAPAAGGAGGGEPSGSGAEEHRKRELDEGETIAIKVTFGKQSVTTNRPLLSTVAELKADIAAQTGVPAENQKLLFKGQLKDEQTLQAAGLKSGSKIIVMGSKPEDIKVLSTVPVPLHCTESAARVQVTALGKGAAGAAAGADWDYKPATEPWSEQEQHKKVLAKGRPDDGWPGMKDRQVRLTFKAEVQQLWVGSATSTQKVPYNTIGKIESQAIKGQEEFSIVRLQIGASGTSNLWLYYVPSQSLSSIKLRPDIQLASLPTAVPHYFHLSLACRLYYVPSQAVSGIKLRVLGVGALI</sequence>
<dbReference type="PROSITE" id="PS50053">
    <property type="entry name" value="UBIQUITIN_2"/>
    <property type="match status" value="1"/>
</dbReference>
<feature type="domain" description="Ubiquitin-like" evidence="2">
    <location>
        <begin position="67"/>
        <end position="142"/>
    </location>
</feature>
<dbReference type="Pfam" id="PF00240">
    <property type="entry name" value="ubiquitin"/>
    <property type="match status" value="1"/>
</dbReference>
<evidence type="ECO:0000313" key="3">
    <source>
        <dbReference type="EMBL" id="KAI7839832.1"/>
    </source>
</evidence>
<dbReference type="SMART" id="SM00213">
    <property type="entry name" value="UBQ"/>
    <property type="match status" value="1"/>
</dbReference>
<dbReference type="InterPro" id="IPR039120">
    <property type="entry name" value="UBFD1"/>
</dbReference>
<protein>
    <recommendedName>
        <fullName evidence="2">Ubiquitin-like domain-containing protein</fullName>
    </recommendedName>
</protein>
<dbReference type="Pfam" id="PF25343">
    <property type="entry name" value="PH_UBFD1_C"/>
    <property type="match status" value="1"/>
</dbReference>
<reference evidence="3" key="1">
    <citation type="submission" date="2020-11" db="EMBL/GenBank/DDBJ databases">
        <title>Chlorella ohadii genome sequencing and assembly.</title>
        <authorList>
            <person name="Murik O."/>
            <person name="Treves H."/>
            <person name="Kedem I."/>
            <person name="Shotland Y."/>
            <person name="Kaplan A."/>
        </authorList>
    </citation>
    <scope>NUCLEOTIDE SEQUENCE</scope>
    <source>
        <strain evidence="3">1</strain>
    </source>
</reference>
<dbReference type="Gene3D" id="3.10.20.90">
    <property type="entry name" value="Phosphatidylinositol 3-kinase Catalytic Subunit, Chain A, domain 1"/>
    <property type="match status" value="1"/>
</dbReference>
<feature type="compositionally biased region" description="Pro residues" evidence="1">
    <location>
        <begin position="9"/>
        <end position="18"/>
    </location>
</feature>
<dbReference type="InterPro" id="IPR057455">
    <property type="entry name" value="UBFD1_C"/>
</dbReference>
<gene>
    <name evidence="3" type="ORF">COHA_006451</name>
</gene>
<dbReference type="GO" id="GO:0045296">
    <property type="term" value="F:cadherin binding"/>
    <property type="evidence" value="ECO:0007669"/>
    <property type="project" value="TreeGrafter"/>
</dbReference>
<evidence type="ECO:0000256" key="1">
    <source>
        <dbReference type="SAM" id="MobiDB-lite"/>
    </source>
</evidence>
<organism evidence="3 4">
    <name type="scientific">Chlorella ohadii</name>
    <dbReference type="NCBI Taxonomy" id="2649997"/>
    <lineage>
        <taxon>Eukaryota</taxon>
        <taxon>Viridiplantae</taxon>
        <taxon>Chlorophyta</taxon>
        <taxon>core chlorophytes</taxon>
        <taxon>Trebouxiophyceae</taxon>
        <taxon>Chlorellales</taxon>
        <taxon>Chlorellaceae</taxon>
        <taxon>Chlorella clade</taxon>
        <taxon>Chlorella</taxon>
    </lineage>
</organism>
<comment type="caution">
    <text evidence="3">The sequence shown here is derived from an EMBL/GenBank/DDBJ whole genome shotgun (WGS) entry which is preliminary data.</text>
</comment>
<dbReference type="SUPFAM" id="SSF54236">
    <property type="entry name" value="Ubiquitin-like"/>
    <property type="match status" value="1"/>
</dbReference>
<dbReference type="Proteomes" id="UP001205105">
    <property type="component" value="Unassembled WGS sequence"/>
</dbReference>
<accession>A0AAD5DLG9</accession>
<evidence type="ECO:0000259" key="2">
    <source>
        <dbReference type="PROSITE" id="PS50053"/>
    </source>
</evidence>
<feature type="region of interest" description="Disordered" evidence="1">
    <location>
        <begin position="1"/>
        <end position="66"/>
    </location>
</feature>
<feature type="compositionally biased region" description="Low complexity" evidence="1">
    <location>
        <begin position="19"/>
        <end position="42"/>
    </location>
</feature>
<dbReference type="EMBL" id="JADXDR010000094">
    <property type="protein sequence ID" value="KAI7839832.1"/>
    <property type="molecule type" value="Genomic_DNA"/>
</dbReference>
<dbReference type="InterPro" id="IPR000626">
    <property type="entry name" value="Ubiquitin-like_dom"/>
</dbReference>
<dbReference type="PANTHER" id="PTHR16470">
    <property type="entry name" value="UBIQUITIN DOMAIN-CONTAINING PROTEIN UBFD1"/>
    <property type="match status" value="1"/>
</dbReference>
<evidence type="ECO:0000313" key="4">
    <source>
        <dbReference type="Proteomes" id="UP001205105"/>
    </source>
</evidence>
<dbReference type="InterPro" id="IPR019954">
    <property type="entry name" value="Ubiquitin_CS"/>
</dbReference>
<dbReference type="InterPro" id="IPR029071">
    <property type="entry name" value="Ubiquitin-like_domsf"/>
</dbReference>
<keyword evidence="4" id="KW-1185">Reference proteome</keyword>
<dbReference type="PANTHER" id="PTHR16470:SF0">
    <property type="entry name" value="UBIQUITIN DOMAIN-CONTAINING PROTEIN UBFD1"/>
    <property type="match status" value="1"/>
</dbReference>